<evidence type="ECO:0000313" key="2">
    <source>
        <dbReference type="Proteomes" id="UP000276770"/>
    </source>
</evidence>
<sequence>MMKKKRIVMEISPEVMEKFPIVMEKIGFVMELWLKVMESPHHSSRNPLPQLVPLDFFERNKGISSAFKENR</sequence>
<gene>
    <name evidence="1" type="ORF">D9X91_12225</name>
</gene>
<evidence type="ECO:0000313" key="1">
    <source>
        <dbReference type="EMBL" id="RLQ94755.1"/>
    </source>
</evidence>
<protein>
    <submittedName>
        <fullName evidence="1">Uncharacterized protein</fullName>
    </submittedName>
</protein>
<dbReference type="RefSeq" id="WP_121680918.1">
    <property type="nucleotide sequence ID" value="NZ_RCVZ01000008.1"/>
</dbReference>
<comment type="caution">
    <text evidence="1">The sequence shown here is derived from an EMBL/GenBank/DDBJ whole genome shotgun (WGS) entry which is preliminary data.</text>
</comment>
<reference evidence="1 2" key="1">
    <citation type="submission" date="2018-10" db="EMBL/GenBank/DDBJ databases">
        <title>Falsibacillus sp. genome draft.</title>
        <authorList>
            <person name="Shi S."/>
        </authorList>
    </citation>
    <scope>NUCLEOTIDE SEQUENCE [LARGE SCALE GENOMIC DNA]</scope>
    <source>
        <strain evidence="1 2">GY 10110</strain>
    </source>
</reference>
<name>A0A3L7JWR2_9BACI</name>
<keyword evidence="2" id="KW-1185">Reference proteome</keyword>
<dbReference type="AlphaFoldDB" id="A0A3L7JWR2"/>
<dbReference type="Proteomes" id="UP000276770">
    <property type="component" value="Unassembled WGS sequence"/>
</dbReference>
<proteinExistence type="predicted"/>
<organism evidence="1 2">
    <name type="scientific">Falsibacillus albus</name>
    <dbReference type="NCBI Taxonomy" id="2478915"/>
    <lineage>
        <taxon>Bacteria</taxon>
        <taxon>Bacillati</taxon>
        <taxon>Bacillota</taxon>
        <taxon>Bacilli</taxon>
        <taxon>Bacillales</taxon>
        <taxon>Bacillaceae</taxon>
        <taxon>Falsibacillus</taxon>
    </lineage>
</organism>
<dbReference type="EMBL" id="RCVZ01000008">
    <property type="protein sequence ID" value="RLQ94755.1"/>
    <property type="molecule type" value="Genomic_DNA"/>
</dbReference>
<accession>A0A3L7JWR2</accession>